<reference evidence="3" key="1">
    <citation type="submission" date="2018-09" db="EMBL/GenBank/DDBJ databases">
        <authorList>
            <person name="Livingstone P.G."/>
            <person name="Whitworth D.E."/>
        </authorList>
    </citation>
    <scope>NUCLEOTIDE SEQUENCE [LARGE SCALE GENOMIC DNA]</scope>
    <source>
        <strain evidence="3">CA054A</strain>
    </source>
</reference>
<gene>
    <name evidence="2" type="ORF">D7V88_30545</name>
</gene>
<evidence type="ECO:0000313" key="2">
    <source>
        <dbReference type="EMBL" id="RKG77835.1"/>
    </source>
</evidence>
<dbReference type="OrthoDB" id="5485953at2"/>
<dbReference type="RefSeq" id="WP_120544145.1">
    <property type="nucleotide sequence ID" value="NZ_RAVZ01000276.1"/>
</dbReference>
<keyword evidence="1" id="KW-0732">Signal</keyword>
<feature type="chain" id="PRO_5017385055" evidence="1">
    <location>
        <begin position="21"/>
        <end position="464"/>
    </location>
</feature>
<dbReference type="Proteomes" id="UP000268094">
    <property type="component" value="Unassembled WGS sequence"/>
</dbReference>
<comment type="caution">
    <text evidence="2">The sequence shown here is derived from an EMBL/GenBank/DDBJ whole genome shotgun (WGS) entry which is preliminary data.</text>
</comment>
<evidence type="ECO:0000313" key="3">
    <source>
        <dbReference type="Proteomes" id="UP000268094"/>
    </source>
</evidence>
<dbReference type="PROSITE" id="PS51257">
    <property type="entry name" value="PROKAR_LIPOPROTEIN"/>
    <property type="match status" value="1"/>
</dbReference>
<evidence type="ECO:0000256" key="1">
    <source>
        <dbReference type="SAM" id="SignalP"/>
    </source>
</evidence>
<feature type="signal peptide" evidence="1">
    <location>
        <begin position="1"/>
        <end position="20"/>
    </location>
</feature>
<protein>
    <submittedName>
        <fullName evidence="2">Uncharacterized protein</fullName>
    </submittedName>
</protein>
<organism evidence="2 3">
    <name type="scientific">Corallococcus terminator</name>
    <dbReference type="NCBI Taxonomy" id="2316733"/>
    <lineage>
        <taxon>Bacteria</taxon>
        <taxon>Pseudomonadati</taxon>
        <taxon>Myxococcota</taxon>
        <taxon>Myxococcia</taxon>
        <taxon>Myxococcales</taxon>
        <taxon>Cystobacterineae</taxon>
        <taxon>Myxococcaceae</taxon>
        <taxon>Corallococcus</taxon>
    </lineage>
</organism>
<name>A0A3A8I3U8_9BACT</name>
<keyword evidence="3" id="KW-1185">Reference proteome</keyword>
<dbReference type="EMBL" id="RAVZ01000276">
    <property type="protein sequence ID" value="RKG77835.1"/>
    <property type="molecule type" value="Genomic_DNA"/>
</dbReference>
<proteinExistence type="predicted"/>
<dbReference type="AlphaFoldDB" id="A0A3A8I3U8"/>
<dbReference type="Gene3D" id="2.120.10.70">
    <property type="entry name" value="Fucose-specific lectin"/>
    <property type="match status" value="1"/>
</dbReference>
<sequence length="464" mass="48864">MLKKRSFPWMLLLSGLPLLSACDREPRPVEVIASHGPGELALLIEREGGAGPYVEGTPERFRIVASGEAFKSVRWSTNAGVLASDVEQVTWTLPPAGTASLSVSVETESGKTAEGSFHFSVVAPALATSTVIDSGPDVTGSTCKLAFDDAGKGHAVYTNDTHKTLWYASWDGTTWTTEQIDGPGFNTGGMFITQPVLTLDAATGTPHVGYLKSTGPVSVATFRIGYAARVNGAWIRESAEVAPTTKMGIALNPAQGNQPVIVSTSGTLGTIRVSTRTGANTWASSLLPLTTSHLTGEPVFDATGALYLLTNQFASGVWGNYLRVIRGSVIDSFKVKDGGSSGAWNSLVWGQGQHLLSMASGISDGERVAIEDITVGTPLSASTVSPSPVDYRYQASDLAYGGGKPVAVLRNGTAMELTTPDAQGFWTYTQLGTVDEATRPSVAIRPTDGTPHVCYQRDGKVSFQ</sequence>
<accession>A0A3A8I3U8</accession>